<reference evidence="2" key="1">
    <citation type="submission" date="2011-01" db="EMBL/GenBank/DDBJ databases">
        <title>The Genome Sequence of Nematocida parisii strain ERTm3.</title>
        <authorList>
            <consortium name="The Broad Institute Genome Sequencing Platform"/>
            <consortium name="The Broad Institute Genome Sequencing Center for Infectious Disease"/>
            <person name="Cuomo C."/>
            <person name="Troemel E."/>
            <person name="Young S.K."/>
            <person name="Zeng Q."/>
            <person name="Gargeya S."/>
            <person name="Fitzgerald M."/>
            <person name="Haas B."/>
            <person name="Abouelleil A."/>
            <person name="Alvarado L."/>
            <person name="Arachchi H.M."/>
            <person name="Berlin A."/>
            <person name="Chapman S.B."/>
            <person name="Gearin G."/>
            <person name="Goldberg J."/>
            <person name="Griggs A."/>
            <person name="Gujja S."/>
            <person name="Hansen M."/>
            <person name="Heiman D."/>
            <person name="Howarth C."/>
            <person name="Larimer J."/>
            <person name="Lui A."/>
            <person name="MacDonald P.J.P."/>
            <person name="McCowen C."/>
            <person name="Montmayeur A."/>
            <person name="Murphy C."/>
            <person name="Neiman D."/>
            <person name="Pearson M."/>
            <person name="Priest M."/>
            <person name="Roberts A."/>
            <person name="Saif S."/>
            <person name="Shea T."/>
            <person name="Sisk P."/>
            <person name="Stolte C."/>
            <person name="Sykes S."/>
            <person name="Wortman J."/>
            <person name="Nusbaum C."/>
            <person name="Birren B."/>
        </authorList>
    </citation>
    <scope>NUCLEOTIDE SEQUENCE</scope>
    <source>
        <strain evidence="2">ERTm3</strain>
    </source>
</reference>
<keyword evidence="3" id="KW-1185">Reference proteome</keyword>
<name>I3ED29_NEMP3</name>
<proteinExistence type="predicted"/>
<dbReference type="AlphaFoldDB" id="I3ED29"/>
<feature type="transmembrane region" description="Helical" evidence="1">
    <location>
        <begin position="57"/>
        <end position="82"/>
    </location>
</feature>
<dbReference type="InParanoid" id="I3ED29"/>
<organism evidence="2 3">
    <name type="scientific">Nematocida parisii (strain ERTm3)</name>
    <name type="common">Nematode killer fungus</name>
    <dbReference type="NCBI Taxonomy" id="935791"/>
    <lineage>
        <taxon>Eukaryota</taxon>
        <taxon>Fungi</taxon>
        <taxon>Fungi incertae sedis</taxon>
        <taxon>Microsporidia</taxon>
        <taxon>Nematocida</taxon>
    </lineage>
</organism>
<evidence type="ECO:0000313" key="3">
    <source>
        <dbReference type="Proteomes" id="UP000002872"/>
    </source>
</evidence>
<feature type="transmembrane region" description="Helical" evidence="1">
    <location>
        <begin position="28"/>
        <end position="45"/>
    </location>
</feature>
<dbReference type="Proteomes" id="UP000002872">
    <property type="component" value="Unassembled WGS sequence"/>
</dbReference>
<feature type="transmembrane region" description="Helical" evidence="1">
    <location>
        <begin position="116"/>
        <end position="137"/>
    </location>
</feature>
<feature type="transmembrane region" description="Helical" evidence="1">
    <location>
        <begin position="88"/>
        <end position="109"/>
    </location>
</feature>
<dbReference type="EMBL" id="GL870889">
    <property type="protein sequence ID" value="EIJ87126.1"/>
    <property type="molecule type" value="Genomic_DNA"/>
</dbReference>
<dbReference type="VEuPathDB" id="MicrosporidiaDB:NEQG_02680"/>
<dbReference type="HOGENOM" id="CLU_1661252_0_0_1"/>
<protein>
    <submittedName>
        <fullName evidence="2">Uncharacterized protein</fullName>
    </submittedName>
</protein>
<keyword evidence="1" id="KW-0812">Transmembrane</keyword>
<sequence length="159" mass="17171">MLPVLAWNACLPGATCCSGRGASPLMHLSHYTLLAQIIPACWTYMEILLNYTLYTHICLIITLYLLIGCTAVPGGCSLAHLLSLSRAITRFGAFCACLLAAPGSGLLCGRVVSARLLPVAALALFSRLVGLFCFLIFCHLPTLIHPLGIHYARYTHIIK</sequence>
<gene>
    <name evidence="2" type="ORF">NEQG_02680</name>
</gene>
<keyword evidence="1" id="KW-1133">Transmembrane helix</keyword>
<evidence type="ECO:0000256" key="1">
    <source>
        <dbReference type="SAM" id="Phobius"/>
    </source>
</evidence>
<keyword evidence="1" id="KW-0472">Membrane</keyword>
<evidence type="ECO:0000313" key="2">
    <source>
        <dbReference type="EMBL" id="EIJ87126.1"/>
    </source>
</evidence>
<accession>I3ED29</accession>